<feature type="transmembrane region" description="Helical" evidence="8">
    <location>
        <begin position="73"/>
        <end position="92"/>
    </location>
</feature>
<feature type="transmembrane region" description="Helical" evidence="8">
    <location>
        <begin position="176"/>
        <end position="199"/>
    </location>
</feature>
<dbReference type="InterPro" id="IPR003661">
    <property type="entry name" value="HisK_dim/P_dom"/>
</dbReference>
<evidence type="ECO:0000256" key="3">
    <source>
        <dbReference type="ARBA" id="ARBA00022553"/>
    </source>
</evidence>
<organism evidence="10 11">
    <name type="scientific">candidate division WWE3 bacterium CG_4_9_14_3_um_filter_43_9</name>
    <dbReference type="NCBI Taxonomy" id="1975082"/>
    <lineage>
        <taxon>Bacteria</taxon>
        <taxon>Katanobacteria</taxon>
    </lineage>
</organism>
<dbReference type="Pfam" id="PF00512">
    <property type="entry name" value="HisKA"/>
    <property type="match status" value="1"/>
</dbReference>
<dbReference type="InterPro" id="IPR005467">
    <property type="entry name" value="His_kinase_dom"/>
</dbReference>
<dbReference type="PROSITE" id="PS50109">
    <property type="entry name" value="HIS_KIN"/>
    <property type="match status" value="1"/>
</dbReference>
<dbReference type="PANTHER" id="PTHR43711:SF1">
    <property type="entry name" value="HISTIDINE KINASE 1"/>
    <property type="match status" value="1"/>
</dbReference>
<feature type="transmembrane region" description="Helical" evidence="8">
    <location>
        <begin position="236"/>
        <end position="257"/>
    </location>
</feature>
<dbReference type="Gene3D" id="1.10.287.130">
    <property type="match status" value="1"/>
</dbReference>
<keyword evidence="3" id="KW-0597">Phosphoprotein</keyword>
<dbReference type="InterPro" id="IPR031621">
    <property type="entry name" value="HisKA_7TM"/>
</dbReference>
<keyword evidence="8" id="KW-0472">Membrane</keyword>
<dbReference type="SMART" id="SM00065">
    <property type="entry name" value="GAF"/>
    <property type="match status" value="2"/>
</dbReference>
<sequence length="824" mass="93038">MFSKTLTFSDIVLFLTCATHIFLAIFVFFQAKKKLINRVFALFILSAAGWVLSNTLIDLSTNIVGALIWGRSTAITTSLLAVNLAHFSLIFPQESKYRISAVKIIWLAGAVFTFLSFTPLIVAGVDINIYPVRVLHGPLYYFLIIFIVSLIIYSFINFRKSYLQVERLEKVKFNYFLFGLLGSVITALSFNVVFPVAGITNLVRLGPTSTLLLGLSTTYSIIRFRFLDIKVALRALAVKLISVIILTLIFLGTYYVFRLFIVQMTMQVGVGLIITLAFISAFFYRPLLSFIRNSTDAVLFQREYSREELLKELGKTVSESIDLTILIENIKDVLLQVMHMKFVAFVFFPEERIGLSKFEVESFGPFNKKYAFQSDNFLVSTLNQTSEVLVRDELKRRAEDIESPAKKNMETIVTEMDKIDAQVLVPLPASKGLVGMLALGEKGSGDAYTTTDIQTLETLMYQAGTAIENARLYNEVKSFSQKLQQEVKVATTDLVDKNKFLNTLRRLDQIIMNTLDLSSMCQKIVDTVSWEMGYAGGLIGLLDKKNNLIRTQALSDAPIFQKVKSLLPKDLRDLAISLNDEHHVLVQLLKDGEMKVVPRMAALFTPAISYDLAEKIQGLTKIKTNLVYALSAKGKELGIIIIGLTKDYAEVSERERELIQAFVEQAGIAVENATLYSELEQINKELNQANVHLKELDKMKDEFVSIASHELRTPMTAIKGYLWMLDSGKHKLKMGRRHAEYLERVKASTERLINLVNDMLDVSRIEGGRMQLNIKNGVAEHMISGVLAEIMPKALEKKIDLIFERPKSPLPKVRIDENRIREVL</sequence>
<evidence type="ECO:0000256" key="8">
    <source>
        <dbReference type="SAM" id="Phobius"/>
    </source>
</evidence>
<keyword evidence="8" id="KW-0812">Transmembrane</keyword>
<accession>A0A2M7WW37</accession>
<dbReference type="SUPFAM" id="SSF47384">
    <property type="entry name" value="Homodimeric domain of signal transducing histidine kinase"/>
    <property type="match status" value="1"/>
</dbReference>
<feature type="transmembrane region" description="Helical" evidence="8">
    <location>
        <begin position="6"/>
        <end position="28"/>
    </location>
</feature>
<dbReference type="GO" id="GO:0000155">
    <property type="term" value="F:phosphorelay sensor kinase activity"/>
    <property type="evidence" value="ECO:0007669"/>
    <property type="project" value="InterPro"/>
</dbReference>
<dbReference type="InterPro" id="IPR029016">
    <property type="entry name" value="GAF-like_dom_sf"/>
</dbReference>
<dbReference type="Gene3D" id="3.30.450.40">
    <property type="match status" value="2"/>
</dbReference>
<evidence type="ECO:0000313" key="10">
    <source>
        <dbReference type="EMBL" id="PJA37247.1"/>
    </source>
</evidence>
<dbReference type="Pfam" id="PF13185">
    <property type="entry name" value="GAF_2"/>
    <property type="match status" value="1"/>
</dbReference>
<protein>
    <recommendedName>
        <fullName evidence="2">histidine kinase</fullName>
        <ecNumber evidence="2">2.7.13.3</ecNumber>
    </recommendedName>
</protein>
<evidence type="ECO:0000256" key="6">
    <source>
        <dbReference type="ARBA" id="ARBA00023012"/>
    </source>
</evidence>
<dbReference type="Proteomes" id="UP000230538">
    <property type="component" value="Unassembled WGS sequence"/>
</dbReference>
<evidence type="ECO:0000256" key="5">
    <source>
        <dbReference type="ARBA" id="ARBA00022777"/>
    </source>
</evidence>
<dbReference type="FunFam" id="1.10.287.130:FF:000001">
    <property type="entry name" value="Two-component sensor histidine kinase"/>
    <property type="match status" value="1"/>
</dbReference>
<dbReference type="EC" id="2.7.13.3" evidence="2"/>
<keyword evidence="5" id="KW-0418">Kinase</keyword>
<feature type="transmembrane region" description="Helical" evidence="8">
    <location>
        <begin position="104"/>
        <end position="127"/>
    </location>
</feature>
<evidence type="ECO:0000256" key="2">
    <source>
        <dbReference type="ARBA" id="ARBA00012438"/>
    </source>
</evidence>
<dbReference type="AlphaFoldDB" id="A0A2M7WW37"/>
<name>A0A2M7WW37_UNCKA</name>
<gene>
    <name evidence="10" type="ORF">CO181_04325</name>
</gene>
<evidence type="ECO:0000256" key="7">
    <source>
        <dbReference type="SAM" id="Coils"/>
    </source>
</evidence>
<keyword evidence="7" id="KW-0175">Coiled coil</keyword>
<dbReference type="InterPro" id="IPR050736">
    <property type="entry name" value="Sensor_HK_Regulatory"/>
</dbReference>
<feature type="coiled-coil region" evidence="7">
    <location>
        <begin position="672"/>
        <end position="702"/>
    </location>
</feature>
<comment type="catalytic activity">
    <reaction evidence="1">
        <text>ATP + protein L-histidine = ADP + protein N-phospho-L-histidine.</text>
        <dbReference type="EC" id="2.7.13.3"/>
    </reaction>
</comment>
<dbReference type="SMART" id="SM00388">
    <property type="entry name" value="HisKA"/>
    <property type="match status" value="1"/>
</dbReference>
<feature type="domain" description="Histidine kinase" evidence="9">
    <location>
        <begin position="706"/>
        <end position="824"/>
    </location>
</feature>
<evidence type="ECO:0000313" key="11">
    <source>
        <dbReference type="Proteomes" id="UP000230538"/>
    </source>
</evidence>
<evidence type="ECO:0000259" key="9">
    <source>
        <dbReference type="PROSITE" id="PS50109"/>
    </source>
</evidence>
<feature type="transmembrane region" description="Helical" evidence="8">
    <location>
        <begin position="263"/>
        <end position="284"/>
    </location>
</feature>
<evidence type="ECO:0000256" key="4">
    <source>
        <dbReference type="ARBA" id="ARBA00022679"/>
    </source>
</evidence>
<feature type="transmembrane region" description="Helical" evidence="8">
    <location>
        <begin position="35"/>
        <end position="53"/>
    </location>
</feature>
<dbReference type="InterPro" id="IPR003018">
    <property type="entry name" value="GAF"/>
</dbReference>
<feature type="transmembrane region" description="Helical" evidence="8">
    <location>
        <begin position="139"/>
        <end position="156"/>
    </location>
</feature>
<reference evidence="11" key="1">
    <citation type="submission" date="2017-09" db="EMBL/GenBank/DDBJ databases">
        <title>Depth-based differentiation of microbial function through sediment-hosted aquifers and enrichment of novel symbionts in the deep terrestrial subsurface.</title>
        <authorList>
            <person name="Probst A.J."/>
            <person name="Ladd B."/>
            <person name="Jarett J.K."/>
            <person name="Geller-Mcgrath D.E."/>
            <person name="Sieber C.M.K."/>
            <person name="Emerson J.B."/>
            <person name="Anantharaman K."/>
            <person name="Thomas B.C."/>
            <person name="Malmstrom R."/>
            <person name="Stieglmeier M."/>
            <person name="Klingl A."/>
            <person name="Woyke T."/>
            <person name="Ryan C.M."/>
            <person name="Banfield J.F."/>
        </authorList>
    </citation>
    <scope>NUCLEOTIDE SEQUENCE [LARGE SCALE GENOMIC DNA]</scope>
</reference>
<dbReference type="SUPFAM" id="SSF55781">
    <property type="entry name" value="GAF domain-like"/>
    <property type="match status" value="2"/>
</dbReference>
<dbReference type="PANTHER" id="PTHR43711">
    <property type="entry name" value="TWO-COMPONENT HISTIDINE KINASE"/>
    <property type="match status" value="1"/>
</dbReference>
<comment type="caution">
    <text evidence="10">The sequence shown here is derived from an EMBL/GenBank/DDBJ whole genome shotgun (WGS) entry which is preliminary data.</text>
</comment>
<dbReference type="Pfam" id="PF16927">
    <property type="entry name" value="HisKA_7TM"/>
    <property type="match status" value="1"/>
</dbReference>
<keyword evidence="4" id="KW-0808">Transferase</keyword>
<proteinExistence type="predicted"/>
<feature type="non-terminal residue" evidence="10">
    <location>
        <position position="824"/>
    </location>
</feature>
<evidence type="ECO:0000256" key="1">
    <source>
        <dbReference type="ARBA" id="ARBA00000085"/>
    </source>
</evidence>
<keyword evidence="6" id="KW-0902">Two-component regulatory system</keyword>
<dbReference type="CDD" id="cd00082">
    <property type="entry name" value="HisKA"/>
    <property type="match status" value="1"/>
</dbReference>
<dbReference type="EMBL" id="PFXB01000117">
    <property type="protein sequence ID" value="PJA37247.1"/>
    <property type="molecule type" value="Genomic_DNA"/>
</dbReference>
<keyword evidence="8" id="KW-1133">Transmembrane helix</keyword>
<dbReference type="InterPro" id="IPR036097">
    <property type="entry name" value="HisK_dim/P_sf"/>
</dbReference>